<dbReference type="PROSITE" id="PS50175">
    <property type="entry name" value="ASP_PROT_RETROV"/>
    <property type="match status" value="1"/>
</dbReference>
<dbReference type="InterPro" id="IPR018061">
    <property type="entry name" value="Retropepsins"/>
</dbReference>
<dbReference type="InterPro" id="IPR021109">
    <property type="entry name" value="Peptidase_aspartic_dom_sf"/>
</dbReference>
<feature type="region of interest" description="Disordered" evidence="3">
    <location>
        <begin position="539"/>
        <end position="559"/>
    </location>
</feature>
<dbReference type="GO" id="GO:0004190">
    <property type="term" value="F:aspartic-type endopeptidase activity"/>
    <property type="evidence" value="ECO:0007669"/>
    <property type="project" value="UniProtKB-KW"/>
</dbReference>
<keyword evidence="1" id="KW-0064">Aspartyl protease</keyword>
<comment type="caution">
    <text evidence="5">The sequence shown here is derived from an EMBL/GenBank/DDBJ whole genome shotgun (WGS) entry which is preliminary data.</text>
</comment>
<dbReference type="CDD" id="cd00303">
    <property type="entry name" value="retropepsin_like"/>
    <property type="match status" value="1"/>
</dbReference>
<feature type="compositionally biased region" description="Basic and acidic residues" evidence="3">
    <location>
        <begin position="139"/>
        <end position="148"/>
    </location>
</feature>
<dbReference type="Pfam" id="PF00077">
    <property type="entry name" value="RVP"/>
    <property type="match status" value="1"/>
</dbReference>
<evidence type="ECO:0000313" key="6">
    <source>
        <dbReference type="Proteomes" id="UP000765509"/>
    </source>
</evidence>
<dbReference type="GO" id="GO:0006508">
    <property type="term" value="P:proteolysis"/>
    <property type="evidence" value="ECO:0007669"/>
    <property type="project" value="InterPro"/>
</dbReference>
<accession>A0A9Q3FQB0</accession>
<evidence type="ECO:0000256" key="1">
    <source>
        <dbReference type="ARBA" id="ARBA00022750"/>
    </source>
</evidence>
<evidence type="ECO:0000256" key="3">
    <source>
        <dbReference type="SAM" id="MobiDB-lite"/>
    </source>
</evidence>
<sequence>SQASSRYVPYAPARNSPKPFVRCYYCSEEGHSTGRCNEHIKDQNKKWVIRKGFNYLYPNWARIPTDGKLSPKQLVREFQKEQEELKKKLQEKSKEEEQKKTEKSTAFITMDNWKDWKPPSISTGRETLGYSYGLRNTKQRTENEDKAKRQSQSLPKKEVNKPQETLKKKTSIPGGFIDDEHHEEEKVIIPTRYKSPRPSAIDKESEEPKEDREVLKPKNEDKEEVPIVEKVINKVLDQEINLTLEEIFPISPRFMNELKFVSDREKKYLMSLKSINNEEIVEDQEGNQKDIIIEERMHYVCPLGMIEVSIGSEGHKLKALVDTGAELSIIPEVESIRAGIPMRALNMRLKGIGGHSTAIVGLSENTLLIFPSGDEIKNHFFVARGEVHTVIGRPFLADNGIRIEHSQTQGEILSFRESDGRRLCIPICSPESKGWHAQPPKGMELCNMVKVDKMEVPDKNEESRLEEMNSEQHEISGLYEENILEVQEKQKKKEAKFGNIPNIKEYPSIKKGLEQKKESKAKILFKNISKKYGKKGTIWKKKQKDTISKEDHPSVPKMNKSPRIKVFISKVVSKIKRNQQDSVKWDFQCSGKGPTSEEELSKEEEINNQIKGQVNSITPEKEARQKEPEIKISEGLPSETQSEANINNDHMELNNMDLSEEIIEEEIKRKKKRDAMNFKLKIYNLGGKKPSEKALTENIIAENHHVGIDHSLRNFSTTYIRLGYETIPIMAILDETSPLNIIPIKMETEVCIGLKNTPMHVWKNHILRNRTAVNALVTLTAGENTYLKFSETRIDYVVLGQQFCDWFKMESRLSSSPQEEGKNKELRASRSGIEKYKGHNLEEGDKGYGSLDLEEYDKLLKIQYNMGYYYDKEREEETASRAKLDYVSGRIKETNCTKEPMEGTDSKWTENQSNKQEEATEGYQAFNLALSDYNEEENMEINDYSLFNQQIPEKEVNWEELIFGRNLEDKGKSVTRASSPALKENLYEKNDMNYPLDNNKPVNDNNISDEEILRQITEFLKETTNQEQDQIPQITQVTECPICSNKERLQKRKLKHKKQNNNSK</sequence>
<dbReference type="PROSITE" id="PS00141">
    <property type="entry name" value="ASP_PROTEASE"/>
    <property type="match status" value="1"/>
</dbReference>
<evidence type="ECO:0000256" key="2">
    <source>
        <dbReference type="ARBA" id="ARBA00022801"/>
    </source>
</evidence>
<dbReference type="AlphaFoldDB" id="A0A9Q3FQB0"/>
<protein>
    <recommendedName>
        <fullName evidence="4">Peptidase A2 domain-containing protein</fullName>
    </recommendedName>
</protein>
<feature type="compositionally biased region" description="Basic and acidic residues" evidence="3">
    <location>
        <begin position="83"/>
        <end position="103"/>
    </location>
</feature>
<proteinExistence type="predicted"/>
<feature type="compositionally biased region" description="Polar residues" evidence="3">
    <location>
        <begin position="607"/>
        <end position="618"/>
    </location>
</feature>
<dbReference type="OrthoDB" id="2506366at2759"/>
<feature type="compositionally biased region" description="Basic and acidic residues" evidence="3">
    <location>
        <begin position="178"/>
        <end position="187"/>
    </location>
</feature>
<evidence type="ECO:0000259" key="4">
    <source>
        <dbReference type="PROSITE" id="PS50175"/>
    </source>
</evidence>
<feature type="compositionally biased region" description="Basic and acidic residues" evidence="3">
    <location>
        <begin position="155"/>
        <end position="167"/>
    </location>
</feature>
<dbReference type="EMBL" id="AVOT02046200">
    <property type="protein sequence ID" value="MBW0541521.1"/>
    <property type="molecule type" value="Genomic_DNA"/>
</dbReference>
<keyword evidence="2" id="KW-0378">Hydrolase</keyword>
<evidence type="ECO:0000313" key="5">
    <source>
        <dbReference type="EMBL" id="MBW0541521.1"/>
    </source>
</evidence>
<dbReference type="Gene3D" id="2.40.70.10">
    <property type="entry name" value="Acid Proteases"/>
    <property type="match status" value="1"/>
</dbReference>
<feature type="non-terminal residue" evidence="5">
    <location>
        <position position="1"/>
    </location>
</feature>
<feature type="region of interest" description="Disordered" evidence="3">
    <location>
        <begin position="83"/>
        <end position="215"/>
    </location>
</feature>
<name>A0A9Q3FQB0_9BASI</name>
<dbReference type="Proteomes" id="UP000765509">
    <property type="component" value="Unassembled WGS sequence"/>
</dbReference>
<feature type="domain" description="Peptidase A2" evidence="4">
    <location>
        <begin position="317"/>
        <end position="354"/>
    </location>
</feature>
<reference evidence="5" key="1">
    <citation type="submission" date="2021-03" db="EMBL/GenBank/DDBJ databases">
        <title>Draft genome sequence of rust myrtle Austropuccinia psidii MF-1, a brazilian biotype.</title>
        <authorList>
            <person name="Quecine M.C."/>
            <person name="Pachon D.M.R."/>
            <person name="Bonatelli M.L."/>
            <person name="Correr F.H."/>
            <person name="Franceschini L.M."/>
            <person name="Leite T.F."/>
            <person name="Margarido G.R.A."/>
            <person name="Almeida C.A."/>
            <person name="Ferrarezi J.A."/>
            <person name="Labate C.A."/>
        </authorList>
    </citation>
    <scope>NUCLEOTIDE SEQUENCE</scope>
    <source>
        <strain evidence="5">MF-1</strain>
    </source>
</reference>
<organism evidence="5 6">
    <name type="scientific">Austropuccinia psidii MF-1</name>
    <dbReference type="NCBI Taxonomy" id="1389203"/>
    <lineage>
        <taxon>Eukaryota</taxon>
        <taxon>Fungi</taxon>
        <taxon>Dikarya</taxon>
        <taxon>Basidiomycota</taxon>
        <taxon>Pucciniomycotina</taxon>
        <taxon>Pucciniomycetes</taxon>
        <taxon>Pucciniales</taxon>
        <taxon>Sphaerophragmiaceae</taxon>
        <taxon>Austropuccinia</taxon>
    </lineage>
</organism>
<keyword evidence="6" id="KW-1185">Reference proteome</keyword>
<feature type="region of interest" description="Disordered" evidence="3">
    <location>
        <begin position="586"/>
        <end position="643"/>
    </location>
</feature>
<dbReference type="SUPFAM" id="SSF50630">
    <property type="entry name" value="Acid proteases"/>
    <property type="match status" value="1"/>
</dbReference>
<feature type="compositionally biased region" description="Basic and acidic residues" evidence="3">
    <location>
        <begin position="619"/>
        <end position="632"/>
    </location>
</feature>
<dbReference type="InterPro" id="IPR001995">
    <property type="entry name" value="Peptidase_A2_cat"/>
</dbReference>
<feature type="compositionally biased region" description="Basic and acidic residues" evidence="3">
    <location>
        <begin position="544"/>
        <end position="554"/>
    </location>
</feature>
<gene>
    <name evidence="5" type="ORF">O181_081236</name>
</gene>
<dbReference type="InterPro" id="IPR001969">
    <property type="entry name" value="Aspartic_peptidase_AS"/>
</dbReference>
<keyword evidence="1" id="KW-0645">Protease</keyword>